<feature type="compositionally biased region" description="Basic and acidic residues" evidence="1">
    <location>
        <begin position="62"/>
        <end position="71"/>
    </location>
</feature>
<reference evidence="2" key="1">
    <citation type="journal article" date="2018" name="Nat. Genet.">
        <title>Extensive intraspecific gene order and gene structural variations between Mo17 and other maize genomes.</title>
        <authorList>
            <person name="Sun S."/>
            <person name="Zhou Y."/>
            <person name="Chen J."/>
            <person name="Shi J."/>
            <person name="Zhao H."/>
            <person name="Zhao H."/>
            <person name="Song W."/>
            <person name="Zhang M."/>
            <person name="Cui Y."/>
            <person name="Dong X."/>
            <person name="Liu H."/>
            <person name="Ma X."/>
            <person name="Jiao Y."/>
            <person name="Wang B."/>
            <person name="Wei X."/>
            <person name="Stein J.C."/>
            <person name="Glaubitz J.C."/>
            <person name="Lu F."/>
            <person name="Yu G."/>
            <person name="Liang C."/>
            <person name="Fengler K."/>
            <person name="Li B."/>
            <person name="Rafalski A."/>
            <person name="Schnable P.S."/>
            <person name="Ware D.H."/>
            <person name="Buckler E.S."/>
            <person name="Lai J."/>
        </authorList>
    </citation>
    <scope>NUCLEOTIDE SEQUENCE [LARGE SCALE GENOMIC DNA]</scope>
    <source>
        <tissue evidence="2">Seedling</tissue>
    </source>
</reference>
<feature type="region of interest" description="Disordered" evidence="1">
    <location>
        <begin position="62"/>
        <end position="93"/>
    </location>
</feature>
<evidence type="ECO:0000313" key="2">
    <source>
        <dbReference type="EMBL" id="PWZ29992.1"/>
    </source>
</evidence>
<evidence type="ECO:0000256" key="1">
    <source>
        <dbReference type="SAM" id="MobiDB-lite"/>
    </source>
</evidence>
<comment type="caution">
    <text evidence="2">The sequence shown here is derived from an EMBL/GenBank/DDBJ whole genome shotgun (WGS) entry which is preliminary data.</text>
</comment>
<dbReference type="Proteomes" id="UP000251960">
    <property type="component" value="Chromosome 3"/>
</dbReference>
<gene>
    <name evidence="2" type="ORF">Zm00014a_022092</name>
</gene>
<organism evidence="2">
    <name type="scientific">Zea mays</name>
    <name type="common">Maize</name>
    <dbReference type="NCBI Taxonomy" id="4577"/>
    <lineage>
        <taxon>Eukaryota</taxon>
        <taxon>Viridiplantae</taxon>
        <taxon>Streptophyta</taxon>
        <taxon>Embryophyta</taxon>
        <taxon>Tracheophyta</taxon>
        <taxon>Spermatophyta</taxon>
        <taxon>Magnoliopsida</taxon>
        <taxon>Liliopsida</taxon>
        <taxon>Poales</taxon>
        <taxon>Poaceae</taxon>
        <taxon>PACMAD clade</taxon>
        <taxon>Panicoideae</taxon>
        <taxon>Andropogonodae</taxon>
        <taxon>Andropogoneae</taxon>
        <taxon>Tripsacinae</taxon>
        <taxon>Zea</taxon>
    </lineage>
</organism>
<proteinExistence type="predicted"/>
<feature type="compositionally biased region" description="Basic and acidic residues" evidence="1">
    <location>
        <begin position="79"/>
        <end position="88"/>
    </location>
</feature>
<sequence length="200" mass="21138">MERGEELLLQFLGAGKGKLQGVAPMGASPTAPRRRCEQRAWAPWLLGDAGAQSAIVGVGNGEKKLSAENSRRHGARSRGSRDQGERRGRCAQGVGGGACWLEEEEGEEGAMDQSSPTPWTAEGNAGELDCWPTTEKTTPCCSRSPGGGAGRALGCCCAREKEQGALREGEQRCHAMDAGELAALCLLRVGEETRERRNGG</sequence>
<dbReference type="EMBL" id="NCVQ01000004">
    <property type="protein sequence ID" value="PWZ29992.1"/>
    <property type="molecule type" value="Genomic_DNA"/>
</dbReference>
<accession>A0A3L6F9T2</accession>
<protein>
    <submittedName>
        <fullName evidence="2">Uncharacterized protein</fullName>
    </submittedName>
</protein>
<dbReference type="AlphaFoldDB" id="A0A3L6F9T2"/>
<name>A0A3L6F9T2_MAIZE</name>